<name>A0ACC0E682_9BASI</name>
<sequence length="94" mass="10349">MNVLKADNLRSEDRKTKRSEKKNRKCESSSNHGNGGASRDRGGYREKGEWFGWNDQNNSEASTSDKASGWNESGNITAGGKIEKLKVLTGDTIT</sequence>
<reference evidence="2" key="2">
    <citation type="journal article" date="2018" name="Mol. Plant Microbe Interact.">
        <title>Genome sequence resources for the wheat stripe rust pathogen (Puccinia striiformis f. sp. tritici) and the barley stripe rust pathogen (Puccinia striiformis f. sp. hordei).</title>
        <authorList>
            <person name="Xia C."/>
            <person name="Wang M."/>
            <person name="Yin C."/>
            <person name="Cornejo O.E."/>
            <person name="Hulbert S.H."/>
            <person name="Chen X."/>
        </authorList>
    </citation>
    <scope>NUCLEOTIDE SEQUENCE [LARGE SCALE GENOMIC DNA]</scope>
    <source>
        <strain evidence="2">93-210</strain>
    </source>
</reference>
<dbReference type="Proteomes" id="UP001060170">
    <property type="component" value="Chromosome 9"/>
</dbReference>
<protein>
    <submittedName>
        <fullName evidence="1">Uncharacterized protein</fullName>
    </submittedName>
</protein>
<proteinExistence type="predicted"/>
<reference evidence="2" key="1">
    <citation type="journal article" date="2018" name="BMC Genomics">
        <title>Genomic insights into host adaptation between the wheat stripe rust pathogen (Puccinia striiformis f. sp. tritici) and the barley stripe rust pathogen (Puccinia striiformis f. sp. hordei).</title>
        <authorList>
            <person name="Xia C."/>
            <person name="Wang M."/>
            <person name="Yin C."/>
            <person name="Cornejo O.E."/>
            <person name="Hulbert S.H."/>
            <person name="Chen X."/>
        </authorList>
    </citation>
    <scope>NUCLEOTIDE SEQUENCE [LARGE SCALE GENOMIC DNA]</scope>
    <source>
        <strain evidence="2">93-210</strain>
    </source>
</reference>
<accession>A0ACC0E682</accession>
<reference evidence="1 2" key="3">
    <citation type="journal article" date="2022" name="Microbiol. Spectr.">
        <title>Folding features and dynamics of 3D genome architecture in plant fungal pathogens.</title>
        <authorList>
            <person name="Xia C."/>
        </authorList>
    </citation>
    <scope>NUCLEOTIDE SEQUENCE [LARGE SCALE GENOMIC DNA]</scope>
    <source>
        <strain evidence="1 2">93-210</strain>
    </source>
</reference>
<gene>
    <name evidence="1" type="ORF">MJO28_009082</name>
</gene>
<comment type="caution">
    <text evidence="1">The sequence shown here is derived from an EMBL/GenBank/DDBJ whole genome shotgun (WGS) entry which is preliminary data.</text>
</comment>
<organism evidence="1 2">
    <name type="scientific">Puccinia striiformis f. sp. tritici</name>
    <dbReference type="NCBI Taxonomy" id="168172"/>
    <lineage>
        <taxon>Eukaryota</taxon>
        <taxon>Fungi</taxon>
        <taxon>Dikarya</taxon>
        <taxon>Basidiomycota</taxon>
        <taxon>Pucciniomycotina</taxon>
        <taxon>Pucciniomycetes</taxon>
        <taxon>Pucciniales</taxon>
        <taxon>Pucciniaceae</taxon>
        <taxon>Puccinia</taxon>
    </lineage>
</organism>
<dbReference type="EMBL" id="CM045873">
    <property type="protein sequence ID" value="KAI7947174.1"/>
    <property type="molecule type" value="Genomic_DNA"/>
</dbReference>
<evidence type="ECO:0000313" key="1">
    <source>
        <dbReference type="EMBL" id="KAI7947174.1"/>
    </source>
</evidence>
<evidence type="ECO:0000313" key="2">
    <source>
        <dbReference type="Proteomes" id="UP001060170"/>
    </source>
</evidence>
<keyword evidence="2" id="KW-1185">Reference proteome</keyword>